<dbReference type="GO" id="GO:0005891">
    <property type="term" value="C:voltage-gated calcium channel complex"/>
    <property type="evidence" value="ECO:0007669"/>
    <property type="project" value="TreeGrafter"/>
</dbReference>
<dbReference type="PANTHER" id="PTHR10166:SF37">
    <property type="entry name" value="STOLID, ISOFORM H"/>
    <property type="match status" value="1"/>
</dbReference>
<dbReference type="InterPro" id="IPR002035">
    <property type="entry name" value="VWF_A"/>
</dbReference>
<reference evidence="21" key="2">
    <citation type="submission" date="2010-05" db="EMBL/GenBank/DDBJ databases">
        <authorList>
            <person name="Almeida L.G."/>
            <person name="Nicolas M.F."/>
            <person name="Souza R.C."/>
            <person name="Vasconcelos A.T.R."/>
        </authorList>
    </citation>
    <scope>NUCLEOTIDE SEQUENCE</scope>
</reference>
<keyword evidence="3" id="KW-0813">Transport</keyword>
<dbReference type="EnsemblMetazoa" id="ADAC002610-RA">
    <property type="protein sequence ID" value="ADAC002610-PA"/>
    <property type="gene ID" value="ADAC002610"/>
</dbReference>
<keyword evidence="15" id="KW-1015">Disulfide bond</keyword>
<evidence type="ECO:0000313" key="23">
    <source>
        <dbReference type="Proteomes" id="UP000000673"/>
    </source>
</evidence>
<evidence type="ECO:0000256" key="4">
    <source>
        <dbReference type="ARBA" id="ARBA00022475"/>
    </source>
</evidence>
<evidence type="ECO:0000256" key="17">
    <source>
        <dbReference type="ARBA" id="ARBA00023303"/>
    </source>
</evidence>
<evidence type="ECO:0000256" key="11">
    <source>
        <dbReference type="ARBA" id="ARBA00022882"/>
    </source>
</evidence>
<dbReference type="VEuPathDB" id="VectorBase:ADAC002610"/>
<dbReference type="Pfam" id="PF00092">
    <property type="entry name" value="VWA"/>
    <property type="match status" value="1"/>
</dbReference>
<dbReference type="InterPro" id="IPR033479">
    <property type="entry name" value="dCache_1"/>
</dbReference>
<dbReference type="InterPro" id="IPR051173">
    <property type="entry name" value="Ca_channel_alpha-2/delta"/>
</dbReference>
<keyword evidence="17" id="KW-0407">Ion channel</keyword>
<keyword evidence="11" id="KW-0851">Voltage-gated channel</keyword>
<evidence type="ECO:0000256" key="13">
    <source>
        <dbReference type="ARBA" id="ARBA00023065"/>
    </source>
</evidence>
<evidence type="ECO:0000313" key="22">
    <source>
        <dbReference type="EnsemblMetazoa" id="ADAC002610-PA"/>
    </source>
</evidence>
<dbReference type="GO" id="GO:0046872">
    <property type="term" value="F:metal ion binding"/>
    <property type="evidence" value="ECO:0007669"/>
    <property type="project" value="UniProtKB-KW"/>
</dbReference>
<dbReference type="Gene3D" id="3.40.50.410">
    <property type="entry name" value="von Willebrand factor, type A domain"/>
    <property type="match status" value="1"/>
</dbReference>
<evidence type="ECO:0000256" key="8">
    <source>
        <dbReference type="ARBA" id="ARBA00022723"/>
    </source>
</evidence>
<keyword evidence="14 19" id="KW-0472">Membrane</keyword>
<proteinExistence type="predicted"/>
<dbReference type="InterPro" id="IPR013680">
    <property type="entry name" value="VDCC_a2/dsu"/>
</dbReference>
<evidence type="ECO:0000256" key="6">
    <source>
        <dbReference type="ARBA" id="ARBA00022673"/>
    </source>
</evidence>
<dbReference type="EMBL" id="ADMH02000615">
    <property type="protein sequence ID" value="ETN65618.1"/>
    <property type="molecule type" value="Genomic_DNA"/>
</dbReference>
<evidence type="ECO:0000256" key="16">
    <source>
        <dbReference type="ARBA" id="ARBA00023180"/>
    </source>
</evidence>
<protein>
    <submittedName>
        <fullName evidence="21">Voltage-dependent calcium channel alpha-2/delta, invertebrate</fullName>
    </submittedName>
</protein>
<evidence type="ECO:0000256" key="19">
    <source>
        <dbReference type="SAM" id="Phobius"/>
    </source>
</evidence>
<dbReference type="SUPFAM" id="SSF53300">
    <property type="entry name" value="vWA-like"/>
    <property type="match status" value="1"/>
</dbReference>
<accession>W5JQN6</accession>
<keyword evidence="6" id="KW-0107">Calcium channel</keyword>
<feature type="region of interest" description="Disordered" evidence="18">
    <location>
        <begin position="817"/>
        <end position="837"/>
    </location>
</feature>
<keyword evidence="7 19" id="KW-0812">Transmembrane</keyword>
<evidence type="ECO:0000256" key="10">
    <source>
        <dbReference type="ARBA" id="ARBA00022837"/>
    </source>
</evidence>
<evidence type="ECO:0000256" key="14">
    <source>
        <dbReference type="ARBA" id="ARBA00023136"/>
    </source>
</evidence>
<keyword evidence="16" id="KW-0325">Glycoprotein</keyword>
<feature type="region of interest" description="Disordered" evidence="18">
    <location>
        <begin position="1"/>
        <end position="38"/>
    </location>
</feature>
<feature type="compositionally biased region" description="Basic and acidic residues" evidence="18">
    <location>
        <begin position="1"/>
        <end position="36"/>
    </location>
</feature>
<dbReference type="Pfam" id="PF08473">
    <property type="entry name" value="VGCC_alpha2"/>
    <property type="match status" value="1"/>
</dbReference>
<keyword evidence="10" id="KW-0106">Calcium</keyword>
<dbReference type="eggNOG" id="KOG2353">
    <property type="taxonomic scope" value="Eukaryota"/>
</dbReference>
<dbReference type="STRING" id="43151.W5JQN6"/>
<reference evidence="21 23" key="1">
    <citation type="journal article" date="2010" name="BMC Genomics">
        <title>Combination of measures distinguishes pre-miRNAs from other stem-loops in the genome of the newly sequenced Anopheles darlingi.</title>
        <authorList>
            <person name="Mendes N.D."/>
            <person name="Freitas A.T."/>
            <person name="Vasconcelos A.T."/>
            <person name="Sagot M.F."/>
        </authorList>
    </citation>
    <scope>NUCLEOTIDE SEQUENCE</scope>
</reference>
<evidence type="ECO:0000256" key="12">
    <source>
        <dbReference type="ARBA" id="ARBA00022989"/>
    </source>
</evidence>
<keyword evidence="5" id="KW-0109">Calcium transport</keyword>
<evidence type="ECO:0000256" key="15">
    <source>
        <dbReference type="ARBA" id="ARBA00023157"/>
    </source>
</evidence>
<evidence type="ECO:0000256" key="2">
    <source>
        <dbReference type="ARBA" id="ARBA00004651"/>
    </source>
</evidence>
<feature type="transmembrane region" description="Helical" evidence="19">
    <location>
        <begin position="1317"/>
        <end position="1336"/>
    </location>
</feature>
<keyword evidence="12 19" id="KW-1133">Transmembrane helix</keyword>
<dbReference type="InterPro" id="IPR013608">
    <property type="entry name" value="VWA_N"/>
</dbReference>
<reference evidence="21" key="3">
    <citation type="journal article" date="2013" name="Nucleic Acids Res.">
        <title>The genome of Anopheles darlingi, the main neotropical malaria vector.</title>
        <authorList>
            <person name="Marinotti O."/>
            <person name="Cerqueira G.C."/>
            <person name="de Almeida L.G."/>
            <person name="Ferro M.I."/>
            <person name="Loreto E.L."/>
            <person name="Zaha A."/>
            <person name="Teixeira S.M."/>
            <person name="Wespiser A.R."/>
            <person name="Almeida E Silva A."/>
            <person name="Schlindwein A.D."/>
            <person name="Pacheco A.C."/>
            <person name="Silva A.L."/>
            <person name="Graveley B.R."/>
            <person name="Walenz B.P."/>
            <person name="Lima Bde A."/>
            <person name="Ribeiro C.A."/>
            <person name="Nunes-Silva C.G."/>
            <person name="de Carvalho C.R."/>
            <person name="Soares C.M."/>
            <person name="de Menezes C.B."/>
            <person name="Matiolli C."/>
            <person name="Caffrey D."/>
            <person name="Araujo D.A."/>
            <person name="de Oliveira D.M."/>
            <person name="Golenbock D."/>
            <person name="Grisard E.C."/>
            <person name="Fantinatti-Garboggini F."/>
            <person name="de Carvalho F.M."/>
            <person name="Barcellos F.G."/>
            <person name="Prosdocimi F."/>
            <person name="May G."/>
            <person name="Azevedo Junior G.M."/>
            <person name="Guimaraes G.M."/>
            <person name="Goldman G.H."/>
            <person name="Padilha I.Q."/>
            <person name="Batista Jda S."/>
            <person name="Ferro J.A."/>
            <person name="Ribeiro J.M."/>
            <person name="Fietto J.L."/>
            <person name="Dabbas K.M."/>
            <person name="Cerdeira L."/>
            <person name="Agnez-Lima L.F."/>
            <person name="Brocchi M."/>
            <person name="de Carvalho M.O."/>
            <person name="Teixeira Mde M."/>
            <person name="Diniz Maia Mde M."/>
            <person name="Goldman M.H."/>
            <person name="Cruz Schneider M.P."/>
            <person name="Felipe M.S."/>
            <person name="Hungria M."/>
            <person name="Nicolas M.F."/>
            <person name="Pereira M."/>
            <person name="Montes M.A."/>
            <person name="Cantao M.E."/>
            <person name="Vincentz M."/>
            <person name="Rafael M.S."/>
            <person name="Silverman N."/>
            <person name="Stoco P.H."/>
            <person name="Souza R.C."/>
            <person name="Vicentini R."/>
            <person name="Gazzinelli R.T."/>
            <person name="Neves Rde O."/>
            <person name="Silva R."/>
            <person name="Astolfi-Filho S."/>
            <person name="Maciel T.E."/>
            <person name="Urmenyi T.P."/>
            <person name="Tadei W.P."/>
            <person name="Camargo E.P."/>
            <person name="de Vasconcelos A.T."/>
        </authorList>
    </citation>
    <scope>NUCLEOTIDE SEQUENCE</scope>
</reference>
<evidence type="ECO:0000256" key="18">
    <source>
        <dbReference type="SAM" id="MobiDB-lite"/>
    </source>
</evidence>
<evidence type="ECO:0000256" key="1">
    <source>
        <dbReference type="ARBA" id="ARBA00004479"/>
    </source>
</evidence>
<name>W5JQN6_ANODA</name>
<evidence type="ECO:0000259" key="20">
    <source>
        <dbReference type="PROSITE" id="PS50234"/>
    </source>
</evidence>
<dbReference type="PROSITE" id="PS50234">
    <property type="entry name" value="VWFA"/>
    <property type="match status" value="1"/>
</dbReference>
<keyword evidence="9" id="KW-0732">Signal</keyword>
<feature type="region of interest" description="Disordered" evidence="18">
    <location>
        <begin position="1152"/>
        <end position="1197"/>
    </location>
</feature>
<dbReference type="FunFam" id="3.40.50.410:FF:000007">
    <property type="entry name" value="Calcium voltage-gated channel auxiliary subunit alpha2delta 3"/>
    <property type="match status" value="1"/>
</dbReference>
<dbReference type="FunFam" id="3.30.450.20:FF:000057">
    <property type="entry name" value="Voltage-dependent calcium channel subunit alpha-2/delta-4"/>
    <property type="match status" value="1"/>
</dbReference>
<dbReference type="OMA" id="WVYCEYS"/>
<keyword evidence="13" id="KW-0406">Ion transport</keyword>
<organism evidence="21">
    <name type="scientific">Anopheles darlingi</name>
    <name type="common">Mosquito</name>
    <dbReference type="NCBI Taxonomy" id="43151"/>
    <lineage>
        <taxon>Eukaryota</taxon>
        <taxon>Metazoa</taxon>
        <taxon>Ecdysozoa</taxon>
        <taxon>Arthropoda</taxon>
        <taxon>Hexapoda</taxon>
        <taxon>Insecta</taxon>
        <taxon>Pterygota</taxon>
        <taxon>Neoptera</taxon>
        <taxon>Endopterygota</taxon>
        <taxon>Diptera</taxon>
        <taxon>Nematocera</taxon>
        <taxon>Culicoidea</taxon>
        <taxon>Culicidae</taxon>
        <taxon>Anophelinae</taxon>
        <taxon>Anopheles</taxon>
    </lineage>
</organism>
<dbReference type="VEuPathDB" id="VectorBase:ADAR2_006812"/>
<dbReference type="CDD" id="cd12912">
    <property type="entry name" value="PDC2_MCP_like"/>
    <property type="match status" value="1"/>
</dbReference>
<feature type="domain" description="VWFA" evidence="20">
    <location>
        <begin position="340"/>
        <end position="519"/>
    </location>
</feature>
<feature type="compositionally biased region" description="Polar residues" evidence="18">
    <location>
        <begin position="1175"/>
        <end position="1184"/>
    </location>
</feature>
<dbReference type="HOGENOM" id="CLU_004660_1_1_1"/>
<evidence type="ECO:0000256" key="3">
    <source>
        <dbReference type="ARBA" id="ARBA00022448"/>
    </source>
</evidence>
<evidence type="ECO:0000256" key="9">
    <source>
        <dbReference type="ARBA" id="ARBA00022729"/>
    </source>
</evidence>
<evidence type="ECO:0000256" key="7">
    <source>
        <dbReference type="ARBA" id="ARBA00022692"/>
    </source>
</evidence>
<dbReference type="GO" id="GO:0005245">
    <property type="term" value="F:voltage-gated calcium channel activity"/>
    <property type="evidence" value="ECO:0007669"/>
    <property type="project" value="TreeGrafter"/>
</dbReference>
<dbReference type="FunCoup" id="W5JQN6">
    <property type="interactions" value="54"/>
</dbReference>
<sequence>MEQDAQWKVEDEKKKKKKDEVKERKKAKREGGRKEGSIGVNPERWVVVVPMGAAGVDNMRTNPGGGDRGLESGSYHRTVRTVHYYCCCCCCLLLYVKANIVPVTSDAERRTSTKEAAAVTTTITTISKETISGILDGAGSILMVSSSWLVAMLDAGLHLPDFRTAKAKVAKCLPAAASELQAEYRIMDSAEQAALSESDPESAASKSHTGAFYDARRINEYQSDGRLAEGSRQMLLRHMRRFEGYPVNISLSSVLLPAGVSLDDPETQGAIKWSSHLDPLFANNIERDSALSWQYFGSSTGFLRRFPGTAWPPETSYGSKEINDFRSEDWFIQAASSPKDVVILLDSSGSMSGKEYQLAVATASAILDTLGDDDFFNLVSFSDQARVIVPCFQDKMVRATPDNVKEVKTAINAVECENTANFSAALESAFELLRKYNQSSQGSQCNQAIMLITDGPSDTFMDVIKHYNHPHMPVRIFTYLIGTDKSGGKNLYRMACENKGFFVQVNSAEEARKKVVEYALVMARPMVLYQADHPVHWSPVFMGGRSGILGRESENRRKLVTTVSTPVFDRRNHSVRAANLLGVVGTDVPIEEIQKMIPQHKLGVNGYSFIVDNNGRVLYHPDLRPLSDNDQYSATLKHKYNSVDLTEVELPEVDTPGFSNNERHDQRFANTLQELRNEMVLQKEGENELTVLTHLDSMKRVSLRFQKYFYGPIDGTPFSLGIALPDSYGVHELNAQQEIRHSHNNVTEHFKGNNWKVHPDWVYCEYNSLKDEESGGEGTGAETTYRDKDESFDTPEEQVLHFLARVGRPGWKWMSVRPRSPQPHHSHGGIPVGHYAQHHFNSQGSRKAEPYYCDRTLVQSLVRDAIVTDGLERASSHPGRKEDRSPIATLISLLHSRLGYSMFNVKTTFVATRSGLLRWIDHLPHSEDSPEPHFSEVNARAMDMSWYKRAVDLYATEPEGFVFSVPFNSGYSGKNSSTLVTASHAIFIDHRGHKAPAAVVGLQFLHESLFKHFINITSKCTASATCKKNCASDELDCYLLDDNGFVILSERSEHTGKFFGQIDGTIMDSLVQDRIYRRVGLMDYQGICSDRDNPYTGAGEPLKPVRPMSWLLKYFVSFATYWLSVLPTPIGAWQNTNYYDAQDELDDDETYDYEQPDYELPPEHSDVTTPDYEQRSTPTPQRSHAQAGPRVAPDPAHARPCDLKTDLYVLQPDRLNSSGQNNPLKGKLTNCHSSGCERPFSVQKIPNSNLILLVVDVLCPCGSKQLDIEPLEVVGGAGACGVRRMAKEKMLRKRPGKCISYHPEEIEIKQCGTATSLFHASLYSTIATFIVIWVLASA</sequence>
<reference evidence="22" key="4">
    <citation type="submission" date="2015-06" db="UniProtKB">
        <authorList>
            <consortium name="EnsemblMetazoa"/>
        </authorList>
    </citation>
    <scope>IDENTIFICATION</scope>
</reference>
<dbReference type="SMART" id="SM00327">
    <property type="entry name" value="VWA"/>
    <property type="match status" value="1"/>
</dbReference>
<dbReference type="PANTHER" id="PTHR10166">
    <property type="entry name" value="VOLTAGE-DEPENDENT CALCIUM CHANNEL SUBUNIT ALPHA-2/DELTA-RELATED"/>
    <property type="match status" value="1"/>
</dbReference>
<gene>
    <name evidence="21" type="ORF">AND_002610</name>
</gene>
<evidence type="ECO:0000313" key="21">
    <source>
        <dbReference type="EMBL" id="ETN65618.1"/>
    </source>
</evidence>
<keyword evidence="23" id="KW-1185">Reference proteome</keyword>
<dbReference type="Pfam" id="PF02743">
    <property type="entry name" value="dCache_1"/>
    <property type="match status" value="1"/>
</dbReference>
<keyword evidence="8" id="KW-0479">Metal-binding</keyword>
<comment type="subcellular location">
    <subcellularLocation>
        <location evidence="2">Cell membrane</location>
        <topology evidence="2">Multi-pass membrane protein</topology>
    </subcellularLocation>
    <subcellularLocation>
        <location evidence="1">Membrane</location>
        <topology evidence="1">Single-pass type I membrane protein</topology>
    </subcellularLocation>
</comment>
<evidence type="ECO:0000256" key="5">
    <source>
        <dbReference type="ARBA" id="ARBA00022568"/>
    </source>
</evidence>
<keyword evidence="4" id="KW-1003">Cell membrane</keyword>
<dbReference type="Gene3D" id="3.30.450.20">
    <property type="entry name" value="PAS domain"/>
    <property type="match status" value="1"/>
</dbReference>
<dbReference type="InterPro" id="IPR036465">
    <property type="entry name" value="vWFA_dom_sf"/>
</dbReference>
<dbReference type="Pfam" id="PF08399">
    <property type="entry name" value="VWA_N"/>
    <property type="match status" value="1"/>
</dbReference>
<dbReference type="Proteomes" id="UP000000673">
    <property type="component" value="Unassembled WGS sequence"/>
</dbReference>